<evidence type="ECO:0000313" key="3">
    <source>
        <dbReference type="EMBL" id="SVA49361.1"/>
    </source>
</evidence>
<dbReference type="PANTHER" id="PTHR43794">
    <property type="entry name" value="AMINOHYDROLASE SSNA-RELATED"/>
    <property type="match status" value="1"/>
</dbReference>
<dbReference type="InterPro" id="IPR050287">
    <property type="entry name" value="MTA/SAH_deaminase"/>
</dbReference>
<feature type="domain" description="Amidohydrolase-related" evidence="2">
    <location>
        <begin position="55"/>
        <end position="405"/>
    </location>
</feature>
<dbReference type="InterPro" id="IPR006680">
    <property type="entry name" value="Amidohydro-rel"/>
</dbReference>
<dbReference type="AlphaFoldDB" id="A0A381WAQ1"/>
<dbReference type="InterPro" id="IPR011059">
    <property type="entry name" value="Metal-dep_hydrolase_composite"/>
</dbReference>
<dbReference type="GO" id="GO:0016810">
    <property type="term" value="F:hydrolase activity, acting on carbon-nitrogen (but not peptide) bonds"/>
    <property type="evidence" value="ECO:0007669"/>
    <property type="project" value="InterPro"/>
</dbReference>
<keyword evidence="1" id="KW-0378">Hydrolase</keyword>
<dbReference type="EMBL" id="UINC01011156">
    <property type="protein sequence ID" value="SVA49361.1"/>
    <property type="molecule type" value="Genomic_DNA"/>
</dbReference>
<evidence type="ECO:0000256" key="1">
    <source>
        <dbReference type="ARBA" id="ARBA00022801"/>
    </source>
</evidence>
<dbReference type="Gene3D" id="3.20.20.140">
    <property type="entry name" value="Metal-dependent hydrolases"/>
    <property type="match status" value="1"/>
</dbReference>
<name>A0A381WAQ1_9ZZZZ</name>
<dbReference type="InterPro" id="IPR032466">
    <property type="entry name" value="Metal_Hydrolase"/>
</dbReference>
<dbReference type="PANTHER" id="PTHR43794:SF11">
    <property type="entry name" value="AMIDOHYDROLASE-RELATED DOMAIN-CONTAINING PROTEIN"/>
    <property type="match status" value="1"/>
</dbReference>
<dbReference type="SUPFAM" id="SSF51556">
    <property type="entry name" value="Metallo-dependent hydrolases"/>
    <property type="match status" value="1"/>
</dbReference>
<proteinExistence type="predicted"/>
<accession>A0A381WAQ1</accession>
<sequence length="406" mass="45832">MTTFTIRFRALLPMTNSKPLENGQLIVERGRIREIFSDTNRPIEGELIDLSDCLILPGFVNAHCHLSLSALRWQIPRRRSFTAWVRSVVEKNELVSWENRVLALHAQAKVMARSGVTALVDYIPQAKFITEYSLLPFRQTLLLEVLGFLPSQVEPIVENLELALKQNITEGGMTKLGLAPHAPYSVSPKLFREVKRLADKYKCPLSCHVAEFPEELQFLQDGTGDMKDFLEERAMYDNDWSPPASSPARYLDSMGVLDSLVAVHLNLADADLDFLKSKKVKAVFCPQSTRWFRRDKYMPVRDLLDLGMVIGLGTDSLASSESLNFLDEIRAAEEMLVDVSREELLRMATRGGAATVGMDCGVIDKGRPADLIGFRLRGQFGDWYSVPFESERDRVDFVMLDGEKVL</sequence>
<gene>
    <name evidence="3" type="ORF">METZ01_LOCUS102215</name>
</gene>
<evidence type="ECO:0000259" key="2">
    <source>
        <dbReference type="Pfam" id="PF01979"/>
    </source>
</evidence>
<protein>
    <recommendedName>
        <fullName evidence="2">Amidohydrolase-related domain-containing protein</fullName>
    </recommendedName>
</protein>
<dbReference type="SUPFAM" id="SSF51338">
    <property type="entry name" value="Composite domain of metallo-dependent hydrolases"/>
    <property type="match status" value="1"/>
</dbReference>
<organism evidence="3">
    <name type="scientific">marine metagenome</name>
    <dbReference type="NCBI Taxonomy" id="408172"/>
    <lineage>
        <taxon>unclassified sequences</taxon>
        <taxon>metagenomes</taxon>
        <taxon>ecological metagenomes</taxon>
    </lineage>
</organism>
<dbReference type="Gene3D" id="2.30.40.10">
    <property type="entry name" value="Urease, subunit C, domain 1"/>
    <property type="match status" value="1"/>
</dbReference>
<reference evidence="3" key="1">
    <citation type="submission" date="2018-05" db="EMBL/GenBank/DDBJ databases">
        <authorList>
            <person name="Lanie J.A."/>
            <person name="Ng W.-L."/>
            <person name="Kazmierczak K.M."/>
            <person name="Andrzejewski T.M."/>
            <person name="Davidsen T.M."/>
            <person name="Wayne K.J."/>
            <person name="Tettelin H."/>
            <person name="Glass J.I."/>
            <person name="Rusch D."/>
            <person name="Podicherti R."/>
            <person name="Tsui H.-C.T."/>
            <person name="Winkler M.E."/>
        </authorList>
    </citation>
    <scope>NUCLEOTIDE SEQUENCE</scope>
</reference>
<dbReference type="Pfam" id="PF01979">
    <property type="entry name" value="Amidohydro_1"/>
    <property type="match status" value="1"/>
</dbReference>